<evidence type="ECO:0000313" key="1">
    <source>
        <dbReference type="EMBL" id="SVC58737.1"/>
    </source>
</evidence>
<name>A0A382NES1_9ZZZZ</name>
<dbReference type="EMBL" id="UINC01099449">
    <property type="protein sequence ID" value="SVC58737.1"/>
    <property type="molecule type" value="Genomic_DNA"/>
</dbReference>
<feature type="non-terminal residue" evidence="1">
    <location>
        <position position="23"/>
    </location>
</feature>
<proteinExistence type="predicted"/>
<protein>
    <submittedName>
        <fullName evidence="1">Uncharacterized protein</fullName>
    </submittedName>
</protein>
<gene>
    <name evidence="1" type="ORF">METZ01_LOCUS311591</name>
</gene>
<reference evidence="1" key="1">
    <citation type="submission" date="2018-05" db="EMBL/GenBank/DDBJ databases">
        <authorList>
            <person name="Lanie J.A."/>
            <person name="Ng W.-L."/>
            <person name="Kazmierczak K.M."/>
            <person name="Andrzejewski T.M."/>
            <person name="Davidsen T.M."/>
            <person name="Wayne K.J."/>
            <person name="Tettelin H."/>
            <person name="Glass J.I."/>
            <person name="Rusch D."/>
            <person name="Podicherti R."/>
            <person name="Tsui H.-C.T."/>
            <person name="Winkler M.E."/>
        </authorList>
    </citation>
    <scope>NUCLEOTIDE SEQUENCE</scope>
</reference>
<organism evidence="1">
    <name type="scientific">marine metagenome</name>
    <dbReference type="NCBI Taxonomy" id="408172"/>
    <lineage>
        <taxon>unclassified sequences</taxon>
        <taxon>metagenomes</taxon>
        <taxon>ecological metagenomes</taxon>
    </lineage>
</organism>
<dbReference type="AlphaFoldDB" id="A0A382NES1"/>
<accession>A0A382NES1</accession>
<sequence length="23" mass="2504">MSLRRALPFLSFLVLAISVIASV</sequence>